<dbReference type="InterPro" id="IPR024338">
    <property type="entry name" value="MID1/Yam8"/>
</dbReference>
<evidence type="ECO:0000313" key="2">
    <source>
        <dbReference type="EMBL" id="KAK7204366.1"/>
    </source>
</evidence>
<keyword evidence="3" id="KW-1185">Reference proteome</keyword>
<evidence type="ECO:0000256" key="1">
    <source>
        <dbReference type="SAM" id="SignalP"/>
    </source>
</evidence>
<dbReference type="PANTHER" id="PTHR39142:SF1">
    <property type="entry name" value="AEL197CP"/>
    <property type="match status" value="1"/>
</dbReference>
<accession>A0ABR1F3E3</accession>
<gene>
    <name evidence="2" type="ORF">BZA70DRAFT_296147</name>
</gene>
<name>A0ABR1F3E3_9ASCO</name>
<keyword evidence="1" id="KW-0732">Signal</keyword>
<protein>
    <submittedName>
        <fullName evidence="2">Stretch-activated Ca2+-permeable channel component-domain-containing protein</fullName>
    </submittedName>
</protein>
<proteinExistence type="predicted"/>
<evidence type="ECO:0000313" key="3">
    <source>
        <dbReference type="Proteomes" id="UP001498771"/>
    </source>
</evidence>
<comment type="caution">
    <text evidence="2">The sequence shown here is derived from an EMBL/GenBank/DDBJ whole genome shotgun (WGS) entry which is preliminary data.</text>
</comment>
<feature type="signal peptide" evidence="1">
    <location>
        <begin position="1"/>
        <end position="36"/>
    </location>
</feature>
<dbReference type="EMBL" id="JBBJBU010000008">
    <property type="protein sequence ID" value="KAK7204366.1"/>
    <property type="molecule type" value="Genomic_DNA"/>
</dbReference>
<organism evidence="2 3">
    <name type="scientific">Myxozyma melibiosi</name>
    <dbReference type="NCBI Taxonomy" id="54550"/>
    <lineage>
        <taxon>Eukaryota</taxon>
        <taxon>Fungi</taxon>
        <taxon>Dikarya</taxon>
        <taxon>Ascomycota</taxon>
        <taxon>Saccharomycotina</taxon>
        <taxon>Lipomycetes</taxon>
        <taxon>Lipomycetales</taxon>
        <taxon>Lipomycetaceae</taxon>
        <taxon>Myxozyma</taxon>
    </lineage>
</organism>
<dbReference type="Pfam" id="PF12929">
    <property type="entry name" value="Mid1"/>
    <property type="match status" value="1"/>
</dbReference>
<reference evidence="2 3" key="1">
    <citation type="submission" date="2024-03" db="EMBL/GenBank/DDBJ databases">
        <title>Genome-scale model development and genomic sequencing of the oleaginous clade Lipomyces.</title>
        <authorList>
            <consortium name="Lawrence Berkeley National Laboratory"/>
            <person name="Czajka J.J."/>
            <person name="Han Y."/>
            <person name="Kim J."/>
            <person name="Mondo S.J."/>
            <person name="Hofstad B.A."/>
            <person name="Robles A."/>
            <person name="Haridas S."/>
            <person name="Riley R."/>
            <person name="LaButti K."/>
            <person name="Pangilinan J."/>
            <person name="Andreopoulos W."/>
            <person name="Lipzen A."/>
            <person name="Yan J."/>
            <person name="Wang M."/>
            <person name="Ng V."/>
            <person name="Grigoriev I.V."/>
            <person name="Spatafora J.W."/>
            <person name="Magnuson J.K."/>
            <person name="Baker S.E."/>
            <person name="Pomraning K.R."/>
        </authorList>
    </citation>
    <scope>NUCLEOTIDE SEQUENCE [LARGE SCALE GENOMIC DNA]</scope>
    <source>
        <strain evidence="2 3">Phaff 52-87</strain>
    </source>
</reference>
<dbReference type="GeneID" id="90040026"/>
<dbReference type="RefSeq" id="XP_064767399.1">
    <property type="nucleotide sequence ID" value="XM_064914514.1"/>
</dbReference>
<dbReference type="Proteomes" id="UP001498771">
    <property type="component" value="Unassembled WGS sequence"/>
</dbReference>
<dbReference type="PANTHER" id="PTHR39142">
    <property type="entry name" value="MID1P"/>
    <property type="match status" value="1"/>
</dbReference>
<feature type="chain" id="PRO_5045437715" evidence="1">
    <location>
        <begin position="37"/>
        <end position="586"/>
    </location>
</feature>
<sequence length="586" mass="64734">MWTRSRRKPAPRTRIWRTALATALLLTTTIIRGAAGAADAEVNADAVWDGGKQKGYEYALEDELGGMQIQQAGYFAERLEARAVEYTALTLNTTLNYDLSSGTSSLWRYKPSDDDDDDDDADFFAVYVSVCSQPSLVNDTDETTEEEYLSDLTLRLQATSSTKSTMSFSTESSIDYNETVDYGFAAATWDDGYDNIFINITTPEYDSSKWSGTWTIQLLATTASNVTAGYSNTSSVFLLDTDYDSALFLTAKTPDNGTAADDDIRPYRLYVYPNDTTSLTGLNRSYCAVRDGGYTFSDEDADVNTTNVLWDDYTRETMHLKGLAAATTYTAYLAQPDESVSGIGVIYPSISFTTKKNSTCQIIYNLDFCVEVAYSAPSNSSMSMNALKNWYDDTAKSLYDGFNKSMQLTPCDVSDEDRYSLMRTCDQCLEAYRRWLCLTLIPRCFDDTGVYALPVSTTGSYEGGWEHVPVNGTALRSAGESRNDMINNELKPESYIELQPCSYTCHKVMQNCPVGLTFQCPSPDKGLYDVYGRVNANVSNGDIFMLENATCNFLGYVDKFGAASGRGLDVRVVVGVACISGILLLL</sequence>